<reference evidence="2 3" key="1">
    <citation type="submission" date="2018-11" db="EMBL/GenBank/DDBJ databases">
        <authorList>
            <person name="Li F."/>
        </authorList>
    </citation>
    <scope>NUCLEOTIDE SEQUENCE [LARGE SCALE GENOMIC DNA]</scope>
    <source>
        <strain evidence="2 3">Gsoil 097</strain>
    </source>
</reference>
<dbReference type="AlphaFoldDB" id="A0A3N0CFE6"/>
<proteinExistence type="predicted"/>
<evidence type="ECO:0000313" key="3">
    <source>
        <dbReference type="Proteomes" id="UP000267128"/>
    </source>
</evidence>
<sequence length="182" mass="19250">MLALLFLMLRNPDKPADEPIALPSGLPSQTPTREPLKELPTAAATPSTAAQVQAQTKKAFEQFGKGLTGGASGTIDMPGLQGGSIYKYLPKHKVTMRITSEAPIGTVGYVVPTSLKNSSGIVKNVGTSWSLTTTAYGDPDYAQLFMAAGSRGYPVYCTITVDGKVTEQRHTEGPYGQLICQG</sequence>
<evidence type="ECO:0000256" key="1">
    <source>
        <dbReference type="SAM" id="MobiDB-lite"/>
    </source>
</evidence>
<dbReference type="Gene3D" id="2.60.40.2880">
    <property type="entry name" value="MmpS1-5, C-terminal soluble domain"/>
    <property type="match status" value="1"/>
</dbReference>
<protein>
    <submittedName>
        <fullName evidence="2">Uncharacterized protein</fullName>
    </submittedName>
</protein>
<organism evidence="2 3">
    <name type="scientific">Nocardioides marmoriginsengisoli</name>
    <dbReference type="NCBI Taxonomy" id="661483"/>
    <lineage>
        <taxon>Bacteria</taxon>
        <taxon>Bacillati</taxon>
        <taxon>Actinomycetota</taxon>
        <taxon>Actinomycetes</taxon>
        <taxon>Propionibacteriales</taxon>
        <taxon>Nocardioidaceae</taxon>
        <taxon>Nocardioides</taxon>
    </lineage>
</organism>
<dbReference type="EMBL" id="RJSE01000007">
    <property type="protein sequence ID" value="RNL62182.1"/>
    <property type="molecule type" value="Genomic_DNA"/>
</dbReference>
<dbReference type="InterPro" id="IPR038468">
    <property type="entry name" value="MmpS_C"/>
</dbReference>
<gene>
    <name evidence="2" type="ORF">EFK50_10305</name>
</gene>
<feature type="region of interest" description="Disordered" evidence="1">
    <location>
        <begin position="16"/>
        <end position="47"/>
    </location>
</feature>
<accession>A0A3N0CFE6</accession>
<dbReference type="Proteomes" id="UP000267128">
    <property type="component" value="Unassembled WGS sequence"/>
</dbReference>
<comment type="caution">
    <text evidence="2">The sequence shown here is derived from an EMBL/GenBank/DDBJ whole genome shotgun (WGS) entry which is preliminary data.</text>
</comment>
<keyword evidence="3" id="KW-1185">Reference proteome</keyword>
<evidence type="ECO:0000313" key="2">
    <source>
        <dbReference type="EMBL" id="RNL62182.1"/>
    </source>
</evidence>
<name>A0A3N0CFE6_9ACTN</name>